<keyword evidence="3" id="KW-1185">Reference proteome</keyword>
<dbReference type="Proteomes" id="UP001152797">
    <property type="component" value="Unassembled WGS sequence"/>
</dbReference>
<protein>
    <submittedName>
        <fullName evidence="1">Uncharacterized protein</fullName>
    </submittedName>
</protein>
<comment type="caution">
    <text evidence="1">The sequence shown here is derived from an EMBL/GenBank/DDBJ whole genome shotgun (WGS) entry which is preliminary data.</text>
</comment>
<evidence type="ECO:0000313" key="2">
    <source>
        <dbReference type="EMBL" id="CAL1162572.1"/>
    </source>
</evidence>
<accession>A0A9P1DGV2</accession>
<proteinExistence type="predicted"/>
<evidence type="ECO:0000313" key="3">
    <source>
        <dbReference type="Proteomes" id="UP001152797"/>
    </source>
</evidence>
<reference evidence="2" key="2">
    <citation type="submission" date="2024-04" db="EMBL/GenBank/DDBJ databases">
        <authorList>
            <person name="Chen Y."/>
            <person name="Shah S."/>
            <person name="Dougan E. K."/>
            <person name="Thang M."/>
            <person name="Chan C."/>
        </authorList>
    </citation>
    <scope>NUCLEOTIDE SEQUENCE [LARGE SCALE GENOMIC DNA]</scope>
</reference>
<dbReference type="EMBL" id="CAMXCT020004458">
    <property type="protein sequence ID" value="CAL1162572.1"/>
    <property type="molecule type" value="Genomic_DNA"/>
</dbReference>
<dbReference type="EMBL" id="CAMXCT010004458">
    <property type="protein sequence ID" value="CAI4009197.1"/>
    <property type="molecule type" value="Genomic_DNA"/>
</dbReference>
<dbReference type="AlphaFoldDB" id="A0A9P1DGV2"/>
<reference evidence="1" key="1">
    <citation type="submission" date="2022-10" db="EMBL/GenBank/DDBJ databases">
        <authorList>
            <person name="Chen Y."/>
            <person name="Dougan E. K."/>
            <person name="Chan C."/>
            <person name="Rhodes N."/>
            <person name="Thang M."/>
        </authorList>
    </citation>
    <scope>NUCLEOTIDE SEQUENCE</scope>
</reference>
<name>A0A9P1DGV2_9DINO</name>
<dbReference type="OrthoDB" id="62528at2759"/>
<organism evidence="1">
    <name type="scientific">Cladocopium goreaui</name>
    <dbReference type="NCBI Taxonomy" id="2562237"/>
    <lineage>
        <taxon>Eukaryota</taxon>
        <taxon>Sar</taxon>
        <taxon>Alveolata</taxon>
        <taxon>Dinophyceae</taxon>
        <taxon>Suessiales</taxon>
        <taxon>Symbiodiniaceae</taxon>
        <taxon>Cladocopium</taxon>
    </lineage>
</organism>
<evidence type="ECO:0000313" key="1">
    <source>
        <dbReference type="EMBL" id="CAI4009197.1"/>
    </source>
</evidence>
<gene>
    <name evidence="1" type="ORF">C1SCF055_LOCUS34570</name>
</gene>
<sequence length="110" mass="13023">MDRYTPATLDEYKQRFGSKADYAELGRLGPDLDDEDLLMKRAIQEKVKEFSRELHRVNKHRAGKAQSWAQPWMQPQPQRLRQNDRVLVRTSGQMCRYLMLAQLKLEAYIV</sequence>
<dbReference type="EMBL" id="CAMXCT030004458">
    <property type="protein sequence ID" value="CAL4796509.1"/>
    <property type="molecule type" value="Genomic_DNA"/>
</dbReference>